<evidence type="ECO:0000259" key="5">
    <source>
        <dbReference type="Pfam" id="PF10355"/>
    </source>
</evidence>
<feature type="signal peptide" evidence="3">
    <location>
        <begin position="1"/>
        <end position="24"/>
    </location>
</feature>
<feature type="transmembrane region" description="Helical" evidence="2">
    <location>
        <begin position="73"/>
        <end position="94"/>
    </location>
</feature>
<gene>
    <name evidence="6" type="ORF">JMJ35_000009</name>
</gene>
<dbReference type="Proteomes" id="UP001166286">
    <property type="component" value="Unassembled WGS sequence"/>
</dbReference>
<evidence type="ECO:0000256" key="2">
    <source>
        <dbReference type="SAM" id="Phobius"/>
    </source>
</evidence>
<evidence type="ECO:0000259" key="4">
    <source>
        <dbReference type="Pfam" id="PF10348"/>
    </source>
</evidence>
<dbReference type="Pfam" id="PF10348">
    <property type="entry name" value="DUF2427"/>
    <property type="match status" value="1"/>
</dbReference>
<evidence type="ECO:0000256" key="3">
    <source>
        <dbReference type="SAM" id="SignalP"/>
    </source>
</evidence>
<dbReference type="InterPro" id="IPR018825">
    <property type="entry name" value="DUF2427"/>
</dbReference>
<dbReference type="InterPro" id="IPR018827">
    <property type="entry name" value="YTP1_C"/>
</dbReference>
<feature type="domain" description="DUF2427" evidence="4">
    <location>
        <begin position="59"/>
        <end position="157"/>
    </location>
</feature>
<feature type="region of interest" description="Disordered" evidence="1">
    <location>
        <begin position="202"/>
        <end position="229"/>
    </location>
</feature>
<keyword evidence="2" id="KW-0812">Transmembrane</keyword>
<proteinExistence type="predicted"/>
<organism evidence="6 7">
    <name type="scientific">Cladonia borealis</name>
    <dbReference type="NCBI Taxonomy" id="184061"/>
    <lineage>
        <taxon>Eukaryota</taxon>
        <taxon>Fungi</taxon>
        <taxon>Dikarya</taxon>
        <taxon>Ascomycota</taxon>
        <taxon>Pezizomycotina</taxon>
        <taxon>Lecanoromycetes</taxon>
        <taxon>OSLEUM clade</taxon>
        <taxon>Lecanoromycetidae</taxon>
        <taxon>Lecanorales</taxon>
        <taxon>Lecanorineae</taxon>
        <taxon>Cladoniaceae</taxon>
        <taxon>Cladonia</taxon>
    </lineage>
</organism>
<feature type="compositionally biased region" description="Polar residues" evidence="1">
    <location>
        <begin position="202"/>
        <end position="219"/>
    </location>
</feature>
<keyword evidence="2" id="KW-0472">Membrane</keyword>
<feature type="transmembrane region" description="Helical" evidence="2">
    <location>
        <begin position="274"/>
        <end position="299"/>
    </location>
</feature>
<feature type="transmembrane region" description="Helical" evidence="2">
    <location>
        <begin position="554"/>
        <end position="574"/>
    </location>
</feature>
<name>A0AA39V7Q1_9LECA</name>
<sequence>MVYTQGFSNLAALLLLGAVPLALAHGDESNESGMGGMGAKMAHLTSTSSIAASNSSTVDQQSYFTYQKHGGLMLAHITLMIVAWFFVLPIGVVLSVARSRLALIIQLSFLGLHSSGLLLATVHSSKVPDLYENNVHNKVGWIVTLVVVAQCTIGLVKLAANIVKPQEARTEERVAFLPVSTEALAQHQSTGYQDTYRYSQDSGHFTASEPSRSQSFSSTHDQEEEERKLREYQDVQAEANYTEKQGLLGNTKIQRAASRISAKVSKRTMNVLNVIYTAIDFIILPFGFIAIVTGTVVYGGVFRGNNVFNGLAHTIKGGIFFWYGVLTLGRWMGCFAEMGWAWNVKPPIGLISVRKARIPSAEFVESFVIFLYGASNMWLEHLAAWGQPWSAQDFEHVSISIMFFGGGLCGMLVESTKIREFLNTTILTSPAAYSLQPIKDHLNPPKTYPFSSNPFPGLIILLLGLMMSSHHQASMVATMIHKQWGTLFVGFALARAVTYILTYISPPSSYLPSRPPSELITSFCLISGGIIFMASNKDTVAAMEHHGLHAMFPFTVTMGFTSFLMAWTILVLAVKGWAVRRRQA</sequence>
<accession>A0AA39V7Q1</accession>
<evidence type="ECO:0000256" key="1">
    <source>
        <dbReference type="SAM" id="MobiDB-lite"/>
    </source>
</evidence>
<keyword evidence="3" id="KW-0732">Signal</keyword>
<feature type="transmembrane region" description="Helical" evidence="2">
    <location>
        <begin position="139"/>
        <end position="160"/>
    </location>
</feature>
<feature type="transmembrane region" description="Helical" evidence="2">
    <location>
        <begin position="484"/>
        <end position="504"/>
    </location>
</feature>
<reference evidence="6" key="1">
    <citation type="submission" date="2023-03" db="EMBL/GenBank/DDBJ databases">
        <title>Complete genome of Cladonia borealis.</title>
        <authorList>
            <person name="Park H."/>
        </authorList>
    </citation>
    <scope>NUCLEOTIDE SEQUENCE</scope>
    <source>
        <strain evidence="6">ANT050790</strain>
    </source>
</reference>
<feature type="transmembrane region" description="Helical" evidence="2">
    <location>
        <begin position="101"/>
        <end position="119"/>
    </location>
</feature>
<protein>
    <recommendedName>
        <fullName evidence="8">Integral membrane protein</fullName>
    </recommendedName>
</protein>
<dbReference type="AlphaFoldDB" id="A0AA39V7Q1"/>
<evidence type="ECO:0008006" key="8">
    <source>
        <dbReference type="Google" id="ProtNLM"/>
    </source>
</evidence>
<dbReference type="PANTHER" id="PTHR31685:SF3">
    <property type="entry name" value="INTEGRAL MEMBRANE PROTEIN (AFU_ORTHOLOGUE AFUA_6G12730)"/>
    <property type="match status" value="1"/>
</dbReference>
<evidence type="ECO:0000313" key="6">
    <source>
        <dbReference type="EMBL" id="KAK0516854.1"/>
    </source>
</evidence>
<evidence type="ECO:0000313" key="7">
    <source>
        <dbReference type="Proteomes" id="UP001166286"/>
    </source>
</evidence>
<comment type="caution">
    <text evidence="6">The sequence shown here is derived from an EMBL/GenBank/DDBJ whole genome shotgun (WGS) entry which is preliminary data.</text>
</comment>
<keyword evidence="2" id="KW-1133">Transmembrane helix</keyword>
<dbReference type="EMBL" id="JAFEKC020000001">
    <property type="protein sequence ID" value="KAK0516854.1"/>
    <property type="molecule type" value="Genomic_DNA"/>
</dbReference>
<feature type="chain" id="PRO_5041431956" description="Integral membrane protein" evidence="3">
    <location>
        <begin position="25"/>
        <end position="584"/>
    </location>
</feature>
<dbReference type="Pfam" id="PF10355">
    <property type="entry name" value="Ytp1"/>
    <property type="match status" value="1"/>
</dbReference>
<feature type="domain" description="Protein YTP1-like C-terminal" evidence="5">
    <location>
        <begin position="287"/>
        <end position="575"/>
    </location>
</feature>
<dbReference type="PANTHER" id="PTHR31685">
    <property type="entry name" value="INTEGRAL MEMBRANE PROTEIN (AFU_ORTHOLOGUE AFUA_6G12730)-RELATED"/>
    <property type="match status" value="1"/>
</dbReference>
<keyword evidence="7" id="KW-1185">Reference proteome</keyword>